<evidence type="ECO:0008006" key="3">
    <source>
        <dbReference type="Google" id="ProtNLM"/>
    </source>
</evidence>
<dbReference type="PANTHER" id="PTHR22891">
    <property type="entry name" value="EUKARYOTIC TRANSLATION INITIATION FACTOR 2C"/>
    <property type="match status" value="1"/>
</dbReference>
<evidence type="ECO:0000313" key="2">
    <source>
        <dbReference type="Proteomes" id="UP001608902"/>
    </source>
</evidence>
<dbReference type="Gene3D" id="2.170.260.10">
    <property type="entry name" value="paz domain"/>
    <property type="match status" value="1"/>
</dbReference>
<sequence>MILRYNELSSEIQAYLGETMEVHITISECREHAHTFRLRDFASSVNRDLTQQDHSLRQFFEILTNQSGLQEGTHFGFGTGRVFRRDSAPQDNNSNDIRGGKKLLAGVEKGVRFIDRSDGLIPALVVDSKRGVFYKDQQLLRSLEEMFGRDMQELSNPDIFSQFVKRASNFVRDLRMYKFDSTKVFVPNYVSKRPIRDLRCRLERNGPTCSVLEKFFRIYPKQRFRSDLPAVVVKRGKLETYFPVELLVIAEGQRVPLAVQSARDTANIIKKCVVKPMKRFAEIRENMEALDLCGPSRRNPYMEAFGVRVSQTPLKVLGNRRAAPDIGFAGSHGKTVISKVDRNKANWTCNNNQFVLPARLSRFFAFYSDVHDDEIAK</sequence>
<proteinExistence type="predicted"/>
<accession>A0ABD6EU73</accession>
<name>A0ABD6EU73_9BILA</name>
<organism evidence="1 2">
    <name type="scientific">Gnathostoma spinigerum</name>
    <dbReference type="NCBI Taxonomy" id="75299"/>
    <lineage>
        <taxon>Eukaryota</taxon>
        <taxon>Metazoa</taxon>
        <taxon>Ecdysozoa</taxon>
        <taxon>Nematoda</taxon>
        <taxon>Chromadorea</taxon>
        <taxon>Rhabditida</taxon>
        <taxon>Spirurina</taxon>
        <taxon>Gnathostomatomorpha</taxon>
        <taxon>Gnathostomatoidea</taxon>
        <taxon>Gnathostomatidae</taxon>
        <taxon>Gnathostoma</taxon>
    </lineage>
</organism>
<reference evidence="1 2" key="1">
    <citation type="submission" date="2024-08" db="EMBL/GenBank/DDBJ databases">
        <title>Gnathostoma spinigerum genome.</title>
        <authorList>
            <person name="Gonzalez-Bertolin B."/>
            <person name="Monzon S."/>
            <person name="Zaballos A."/>
            <person name="Jimenez P."/>
            <person name="Dekumyoy P."/>
            <person name="Varona S."/>
            <person name="Cuesta I."/>
            <person name="Sumanam S."/>
            <person name="Adisakwattana P."/>
            <person name="Gasser R.B."/>
            <person name="Hernandez-Gonzalez A."/>
            <person name="Young N.D."/>
            <person name="Perteguer M.J."/>
        </authorList>
    </citation>
    <scope>NUCLEOTIDE SEQUENCE [LARGE SCALE GENOMIC DNA]</scope>
    <source>
        <strain evidence="1">AL3</strain>
        <tissue evidence="1">Liver</tissue>
    </source>
</reference>
<evidence type="ECO:0000313" key="1">
    <source>
        <dbReference type="EMBL" id="MFH4983406.1"/>
    </source>
</evidence>
<dbReference type="Proteomes" id="UP001608902">
    <property type="component" value="Unassembled WGS sequence"/>
</dbReference>
<dbReference type="InterPro" id="IPR036085">
    <property type="entry name" value="PAZ_dom_sf"/>
</dbReference>
<dbReference type="EMBL" id="JBGFUD010012161">
    <property type="protein sequence ID" value="MFH4983406.1"/>
    <property type="molecule type" value="Genomic_DNA"/>
</dbReference>
<dbReference type="AlphaFoldDB" id="A0ABD6EU73"/>
<comment type="caution">
    <text evidence="1">The sequence shown here is derived from an EMBL/GenBank/DDBJ whole genome shotgun (WGS) entry which is preliminary data.</text>
</comment>
<protein>
    <recommendedName>
        <fullName evidence="3">PAZ domain-containing protein</fullName>
    </recommendedName>
</protein>
<dbReference type="SUPFAM" id="SSF101690">
    <property type="entry name" value="PAZ domain"/>
    <property type="match status" value="1"/>
</dbReference>
<keyword evidence="2" id="KW-1185">Reference proteome</keyword>
<gene>
    <name evidence="1" type="ORF">AB6A40_010115</name>
</gene>